<dbReference type="InterPro" id="IPR036046">
    <property type="entry name" value="Acylphosphatase-like_dom_sf"/>
</dbReference>
<dbReference type="PROSITE" id="PS50925">
    <property type="entry name" value="BLUF"/>
    <property type="match status" value="1"/>
</dbReference>
<name>A0A1J5PQT1_9ZZZZ</name>
<evidence type="ECO:0000259" key="1">
    <source>
        <dbReference type="PROSITE" id="PS50925"/>
    </source>
</evidence>
<dbReference type="SUPFAM" id="SSF54975">
    <property type="entry name" value="Acylphosphatase/BLUF domain-like"/>
    <property type="match status" value="1"/>
</dbReference>
<dbReference type="GO" id="GO:0071949">
    <property type="term" value="F:FAD binding"/>
    <property type="evidence" value="ECO:0007669"/>
    <property type="project" value="InterPro"/>
</dbReference>
<dbReference type="GO" id="GO:0009882">
    <property type="term" value="F:blue light photoreceptor activity"/>
    <property type="evidence" value="ECO:0007669"/>
    <property type="project" value="InterPro"/>
</dbReference>
<protein>
    <submittedName>
        <fullName evidence="2">Blue light-and temperature-regulated antirepressor YcgF</fullName>
    </submittedName>
</protein>
<dbReference type="SMART" id="SM01034">
    <property type="entry name" value="BLUF"/>
    <property type="match status" value="1"/>
</dbReference>
<evidence type="ECO:0000313" key="2">
    <source>
        <dbReference type="EMBL" id="OIQ73958.1"/>
    </source>
</evidence>
<dbReference type="EMBL" id="MLJW01002676">
    <property type="protein sequence ID" value="OIQ73958.1"/>
    <property type="molecule type" value="Genomic_DNA"/>
</dbReference>
<comment type="caution">
    <text evidence="2">The sequence shown here is derived from an EMBL/GenBank/DDBJ whole genome shotgun (WGS) entry which is preliminary data.</text>
</comment>
<dbReference type="Pfam" id="PF04940">
    <property type="entry name" value="BLUF"/>
    <property type="match status" value="1"/>
</dbReference>
<dbReference type="InterPro" id="IPR007024">
    <property type="entry name" value="BLUF_domain"/>
</dbReference>
<organism evidence="2">
    <name type="scientific">mine drainage metagenome</name>
    <dbReference type="NCBI Taxonomy" id="410659"/>
    <lineage>
        <taxon>unclassified sequences</taxon>
        <taxon>metagenomes</taxon>
        <taxon>ecological metagenomes</taxon>
    </lineage>
</organism>
<proteinExistence type="predicted"/>
<reference evidence="2" key="1">
    <citation type="submission" date="2016-10" db="EMBL/GenBank/DDBJ databases">
        <title>Sequence of Gallionella enrichment culture.</title>
        <authorList>
            <person name="Poehlein A."/>
            <person name="Muehling M."/>
            <person name="Daniel R."/>
        </authorList>
    </citation>
    <scope>NUCLEOTIDE SEQUENCE</scope>
</reference>
<feature type="domain" description="BLUF" evidence="1">
    <location>
        <begin position="4"/>
        <end position="95"/>
    </location>
</feature>
<sequence length="135" mass="15653">MRELSRLLYLSSSSEMLSEDHLREILDQSRKNNEKLGITGVLCVGGGHFIQVLEGNEPDLIRLYSKIIDDPRHHDSVLIGIAPIRARMFQQWSMGYIQKSLEAMSDRRAQLLEYRSRHDQGDELVRIMQRFLNNG</sequence>
<accession>A0A1J5PQT1</accession>
<dbReference type="AlphaFoldDB" id="A0A1J5PQT1"/>
<dbReference type="Gene3D" id="3.30.70.100">
    <property type="match status" value="1"/>
</dbReference>
<gene>
    <name evidence="2" type="primary">ycgF_8</name>
    <name evidence="2" type="ORF">GALL_444040</name>
</gene>